<dbReference type="EMBL" id="JADBEE010000001">
    <property type="protein sequence ID" value="MBE1513630.1"/>
    <property type="molecule type" value="Genomic_DNA"/>
</dbReference>
<dbReference type="PANTHER" id="PTHR30055">
    <property type="entry name" value="HTH-TYPE TRANSCRIPTIONAL REGULATOR RUTR"/>
    <property type="match status" value="1"/>
</dbReference>
<dbReference type="RefSeq" id="WP_192590495.1">
    <property type="nucleotide sequence ID" value="NZ_JADBEE010000001.1"/>
</dbReference>
<evidence type="ECO:0000256" key="1">
    <source>
        <dbReference type="ARBA" id="ARBA00022491"/>
    </source>
</evidence>
<feature type="domain" description="HTH tetR-type" evidence="6">
    <location>
        <begin position="8"/>
        <end position="68"/>
    </location>
</feature>
<dbReference type="InterPro" id="IPR039538">
    <property type="entry name" value="BetI_C"/>
</dbReference>
<keyword evidence="2" id="KW-0805">Transcription regulation</keyword>
<evidence type="ECO:0000256" key="4">
    <source>
        <dbReference type="ARBA" id="ARBA00023163"/>
    </source>
</evidence>
<keyword evidence="8" id="KW-1185">Reference proteome</keyword>
<dbReference type="InterPro" id="IPR050109">
    <property type="entry name" value="HTH-type_TetR-like_transc_reg"/>
</dbReference>
<keyword evidence="4" id="KW-0804">Transcription</keyword>
<sequence>MPKKIDREARRAQIVRTYLKIAARDGLESTTSRAVANELGVSTGSLWHYFAGFDDVVFRAFQLIFDRTNDRIAKGVAEHTGLCALWEMLEEILPVGPETEREAFVVVNFWGRATSKPDMAQFQTEVTAQWRRQILAHLQEAVDAGELTPAAPAAGLADIVMVLITGFQVECALQTTLASAQRQWETIHHCLSAWLTETGTGAIAQASTSSPRWADR</sequence>
<feature type="DNA-binding region" description="H-T-H motif" evidence="5">
    <location>
        <begin position="31"/>
        <end position="50"/>
    </location>
</feature>
<accession>A0ABR9J3Q3</accession>
<evidence type="ECO:0000313" key="7">
    <source>
        <dbReference type="EMBL" id="MBE1513630.1"/>
    </source>
</evidence>
<comment type="caution">
    <text evidence="7">The sequence shown here is derived from an EMBL/GenBank/DDBJ whole genome shotgun (WGS) entry which is preliminary data.</text>
</comment>
<evidence type="ECO:0000256" key="3">
    <source>
        <dbReference type="ARBA" id="ARBA00023125"/>
    </source>
</evidence>
<evidence type="ECO:0000313" key="8">
    <source>
        <dbReference type="Proteomes" id="UP000636579"/>
    </source>
</evidence>
<gene>
    <name evidence="7" type="ORF">H4W26_000385</name>
</gene>
<reference evidence="7 8" key="1">
    <citation type="submission" date="2020-10" db="EMBL/GenBank/DDBJ databases">
        <title>Sequencing the genomes of 1000 actinobacteria strains.</title>
        <authorList>
            <person name="Klenk H.-P."/>
        </authorList>
    </citation>
    <scope>NUCLEOTIDE SEQUENCE [LARGE SCALE GENOMIC DNA]</scope>
    <source>
        <strain evidence="7 8">DSM 15474</strain>
    </source>
</reference>
<dbReference type="Pfam" id="PF00440">
    <property type="entry name" value="TetR_N"/>
    <property type="match status" value="1"/>
</dbReference>
<name>A0ABR9J3Q3_9MICC</name>
<proteinExistence type="predicted"/>
<dbReference type="Proteomes" id="UP000636579">
    <property type="component" value="Unassembled WGS sequence"/>
</dbReference>
<evidence type="ECO:0000256" key="2">
    <source>
        <dbReference type="ARBA" id="ARBA00023015"/>
    </source>
</evidence>
<keyword evidence="1" id="KW-0678">Repressor</keyword>
<dbReference type="InterPro" id="IPR001647">
    <property type="entry name" value="HTH_TetR"/>
</dbReference>
<dbReference type="PANTHER" id="PTHR30055:SF146">
    <property type="entry name" value="HTH-TYPE TRANSCRIPTIONAL DUAL REGULATOR CECR"/>
    <property type="match status" value="1"/>
</dbReference>
<dbReference type="SUPFAM" id="SSF46689">
    <property type="entry name" value="Homeodomain-like"/>
    <property type="match status" value="1"/>
</dbReference>
<dbReference type="InterPro" id="IPR009057">
    <property type="entry name" value="Homeodomain-like_sf"/>
</dbReference>
<evidence type="ECO:0000256" key="5">
    <source>
        <dbReference type="PROSITE-ProRule" id="PRU00335"/>
    </source>
</evidence>
<keyword evidence="3 5" id="KW-0238">DNA-binding</keyword>
<evidence type="ECO:0000259" key="6">
    <source>
        <dbReference type="PROSITE" id="PS50977"/>
    </source>
</evidence>
<protein>
    <submittedName>
        <fullName evidence="7">AcrR family transcriptional regulator</fullName>
    </submittedName>
</protein>
<dbReference type="InterPro" id="IPR036271">
    <property type="entry name" value="Tet_transcr_reg_TetR-rel_C_sf"/>
</dbReference>
<dbReference type="PROSITE" id="PS50977">
    <property type="entry name" value="HTH_TETR_2"/>
    <property type="match status" value="1"/>
</dbReference>
<organism evidence="7 8">
    <name type="scientific">Nesterenkonia halotolerans</name>
    <dbReference type="NCBI Taxonomy" id="225325"/>
    <lineage>
        <taxon>Bacteria</taxon>
        <taxon>Bacillati</taxon>
        <taxon>Actinomycetota</taxon>
        <taxon>Actinomycetes</taxon>
        <taxon>Micrococcales</taxon>
        <taxon>Micrococcaceae</taxon>
        <taxon>Nesterenkonia</taxon>
    </lineage>
</organism>
<dbReference type="Gene3D" id="1.10.357.10">
    <property type="entry name" value="Tetracycline Repressor, domain 2"/>
    <property type="match status" value="1"/>
</dbReference>
<dbReference type="SUPFAM" id="SSF48498">
    <property type="entry name" value="Tetracyclin repressor-like, C-terminal domain"/>
    <property type="match status" value="1"/>
</dbReference>
<dbReference type="Pfam" id="PF13977">
    <property type="entry name" value="TetR_C_6"/>
    <property type="match status" value="1"/>
</dbReference>